<accession>G5A3R7</accession>
<dbReference type="Gene3D" id="1.25.40.330">
    <property type="entry name" value="Adenylate cyclase-associated CAP, N-terminal domain"/>
    <property type="match status" value="1"/>
</dbReference>
<dbReference type="SUPFAM" id="SSF101278">
    <property type="entry name" value="N-terminal domain of adenylylcyclase associated protein, CAP"/>
    <property type="match status" value="1"/>
</dbReference>
<evidence type="ECO:0000256" key="1">
    <source>
        <dbReference type="ARBA" id="ARBA00007659"/>
    </source>
</evidence>
<dbReference type="GeneID" id="20649292"/>
<dbReference type="InterPro" id="IPR016098">
    <property type="entry name" value="CAP/MinC_C"/>
</dbReference>
<reference evidence="3 4" key="1">
    <citation type="journal article" date="2006" name="Science">
        <title>Phytophthora genome sequences uncover evolutionary origins and mechanisms of pathogenesis.</title>
        <authorList>
            <person name="Tyler B.M."/>
            <person name="Tripathy S."/>
            <person name="Zhang X."/>
            <person name="Dehal P."/>
            <person name="Jiang R.H."/>
            <person name="Aerts A."/>
            <person name="Arredondo F.D."/>
            <person name="Baxter L."/>
            <person name="Bensasson D."/>
            <person name="Beynon J.L."/>
            <person name="Chapman J."/>
            <person name="Damasceno C.M."/>
            <person name="Dorrance A.E."/>
            <person name="Dou D."/>
            <person name="Dickerman A.W."/>
            <person name="Dubchak I.L."/>
            <person name="Garbelotto M."/>
            <person name="Gijzen M."/>
            <person name="Gordon S.G."/>
            <person name="Govers F."/>
            <person name="Grunwald N.J."/>
            <person name="Huang W."/>
            <person name="Ivors K.L."/>
            <person name="Jones R.W."/>
            <person name="Kamoun S."/>
            <person name="Krampis K."/>
            <person name="Lamour K.H."/>
            <person name="Lee M.K."/>
            <person name="McDonald W.H."/>
            <person name="Medina M."/>
            <person name="Meijer H.J."/>
            <person name="Nordberg E.K."/>
            <person name="Maclean D.J."/>
            <person name="Ospina-Giraldo M.D."/>
            <person name="Morris P.F."/>
            <person name="Phuntumart V."/>
            <person name="Putnam N.H."/>
            <person name="Rash S."/>
            <person name="Rose J.K."/>
            <person name="Sakihama Y."/>
            <person name="Salamov A.A."/>
            <person name="Savidor A."/>
            <person name="Scheuring C.F."/>
            <person name="Smith B.M."/>
            <person name="Sobral B.W."/>
            <person name="Terry A."/>
            <person name="Torto-Alalibo T.A."/>
            <person name="Win J."/>
            <person name="Xu Z."/>
            <person name="Zhang H."/>
            <person name="Grigoriev I.V."/>
            <person name="Rokhsar D.S."/>
            <person name="Boore J.L."/>
        </authorList>
    </citation>
    <scope>NUCLEOTIDE SEQUENCE [LARGE SCALE GENOMIC DNA]</scope>
    <source>
        <strain evidence="3 4">P6497</strain>
    </source>
</reference>
<dbReference type="GO" id="GO:0008179">
    <property type="term" value="F:adenylate cyclase binding"/>
    <property type="evidence" value="ECO:0007669"/>
    <property type="project" value="TreeGrafter"/>
</dbReference>
<dbReference type="Pfam" id="PF08603">
    <property type="entry name" value="CAP_C"/>
    <property type="match status" value="1"/>
</dbReference>
<evidence type="ECO:0000313" key="4">
    <source>
        <dbReference type="Proteomes" id="UP000002640"/>
    </source>
</evidence>
<dbReference type="SUPFAM" id="SSF69340">
    <property type="entry name" value="C-terminal domain of adenylylcyclase associated protein"/>
    <property type="match status" value="1"/>
</dbReference>
<dbReference type="InParanoid" id="G5A3R7"/>
<dbReference type="InterPro" id="IPR017901">
    <property type="entry name" value="C-CAP_CF_C-like"/>
</dbReference>
<dbReference type="Pfam" id="PF21938">
    <property type="entry name" value="CAP_N"/>
    <property type="match status" value="1"/>
</dbReference>
<keyword evidence="4" id="KW-1185">Reference proteome</keyword>
<gene>
    <name evidence="3" type="ORF">PHYSODRAFT_352633</name>
</gene>
<dbReference type="GO" id="GO:0007015">
    <property type="term" value="P:actin filament organization"/>
    <property type="evidence" value="ECO:0007669"/>
    <property type="project" value="TreeGrafter"/>
</dbReference>
<dbReference type="InterPro" id="IPR001837">
    <property type="entry name" value="Adenylate_cyclase-assoc_CAP"/>
</dbReference>
<dbReference type="GO" id="GO:0019933">
    <property type="term" value="P:cAMP-mediated signaling"/>
    <property type="evidence" value="ECO:0007669"/>
    <property type="project" value="TreeGrafter"/>
</dbReference>
<dbReference type="GO" id="GO:0005737">
    <property type="term" value="C:cytoplasm"/>
    <property type="evidence" value="ECO:0007669"/>
    <property type="project" value="TreeGrafter"/>
</dbReference>
<protein>
    <recommendedName>
        <fullName evidence="2">C-CAP/cofactor C-like domain-containing protein</fullName>
    </recommendedName>
</protein>
<comment type="similarity">
    <text evidence="1">Belongs to the CAP family.</text>
</comment>
<dbReference type="SMART" id="SM00673">
    <property type="entry name" value="CARP"/>
    <property type="match status" value="2"/>
</dbReference>
<dbReference type="RefSeq" id="XP_009535092.1">
    <property type="nucleotide sequence ID" value="XM_009536797.1"/>
</dbReference>
<dbReference type="STRING" id="1094619.G5A3R7"/>
<dbReference type="InterPro" id="IPR036223">
    <property type="entry name" value="CAP_C_sf"/>
</dbReference>
<dbReference type="PANTHER" id="PTHR10652">
    <property type="entry name" value="ADENYLYL CYCLASE-ASSOCIATED PROTEIN"/>
    <property type="match status" value="1"/>
</dbReference>
<dbReference type="PROSITE" id="PS51329">
    <property type="entry name" value="C_CAP_COFACTOR_C"/>
    <property type="match status" value="1"/>
</dbReference>
<dbReference type="AlphaFoldDB" id="G5A3R7"/>
<dbReference type="FunFam" id="2.160.20.70:FF:000010">
    <property type="entry name" value="Adenylyl cyclase-associated protein"/>
    <property type="match status" value="1"/>
</dbReference>
<dbReference type="OMA" id="PISDHIH"/>
<dbReference type="GO" id="GO:0003779">
    <property type="term" value="F:actin binding"/>
    <property type="evidence" value="ECO:0007669"/>
    <property type="project" value="InterPro"/>
</dbReference>
<organism evidence="3 4">
    <name type="scientific">Phytophthora sojae (strain P6497)</name>
    <name type="common">Soybean stem and root rot agent</name>
    <name type="synonym">Phytophthora megasperma f. sp. glycines</name>
    <dbReference type="NCBI Taxonomy" id="1094619"/>
    <lineage>
        <taxon>Eukaryota</taxon>
        <taxon>Sar</taxon>
        <taxon>Stramenopiles</taxon>
        <taxon>Oomycota</taxon>
        <taxon>Peronosporomycetes</taxon>
        <taxon>Peronosporales</taxon>
        <taxon>Peronosporaceae</taxon>
        <taxon>Phytophthora</taxon>
    </lineage>
</organism>
<evidence type="ECO:0000313" key="3">
    <source>
        <dbReference type="EMBL" id="EGZ10231.1"/>
    </source>
</evidence>
<dbReference type="InterPro" id="IPR006599">
    <property type="entry name" value="CARP_motif"/>
</dbReference>
<dbReference type="SMR" id="G5A3R7"/>
<feature type="domain" description="C-CAP/cofactor C-like" evidence="2">
    <location>
        <begin position="242"/>
        <end position="379"/>
    </location>
</feature>
<sequence>MVQAQGIITPSRGEAPQIQAYDEVMDAFLPPFLDACDKLGDHTHQLGELLEKAFYSTALANGIRDNGSDFANHQNMIYEALQALGWLCVDRTPKPFVDSFVEGLDFWGNKIRVSFKASNPDHVTFVVTLECLLTELSEYIKIYRLTGVTWNPKGGDVASYTPAAAASAASPAKAAAPAGGMGSVFAGIKSIDQSGGKTAGLKKVTKDMQTWRKDYKPEGDVPTPAAPAAIKKPAAPVKVTKPAVCEERNGNWQIEYQTGPEPLTVSGINMKQQVYIFGCEGATILLEGKAKNIVFDSCNKTKLIFDNAVSSIEIVNCKGVQVQCKGVVPSVAIKTDGCLMYISWEGREVQFVTSKSSEMNVAFPAGASRDDYVEKPIPEQFVHKIMDDLTISSDVSDLSSH</sequence>
<dbReference type="InterPro" id="IPR036222">
    <property type="entry name" value="CAP_N_sf"/>
</dbReference>
<proteinExistence type="inferred from homology"/>
<dbReference type="InterPro" id="IPR053950">
    <property type="entry name" value="CAP_N"/>
</dbReference>
<dbReference type="Proteomes" id="UP000002640">
    <property type="component" value="Unassembled WGS sequence"/>
</dbReference>
<dbReference type="KEGG" id="psoj:PHYSODRAFT_352633"/>
<name>G5A3R7_PHYSP</name>
<dbReference type="InterPro" id="IPR013912">
    <property type="entry name" value="Adenylate_cyclase-assoc_CAP_C"/>
</dbReference>
<evidence type="ECO:0000259" key="2">
    <source>
        <dbReference type="PROSITE" id="PS51329"/>
    </source>
</evidence>
<dbReference type="PANTHER" id="PTHR10652:SF0">
    <property type="entry name" value="ADENYLYL CYCLASE-ASSOCIATED PROTEIN"/>
    <property type="match status" value="1"/>
</dbReference>
<dbReference type="Gene3D" id="2.160.20.70">
    <property type="match status" value="1"/>
</dbReference>
<dbReference type="EMBL" id="JH159159">
    <property type="protein sequence ID" value="EGZ10231.1"/>
    <property type="molecule type" value="Genomic_DNA"/>
</dbReference>